<dbReference type="Pfam" id="PF01381">
    <property type="entry name" value="HTH_3"/>
    <property type="match status" value="1"/>
</dbReference>
<dbReference type="PANTHER" id="PTHR43236:SF1">
    <property type="entry name" value="BLL7220 PROTEIN"/>
    <property type="match status" value="1"/>
</dbReference>
<evidence type="ECO:0000256" key="1">
    <source>
        <dbReference type="ARBA" id="ARBA00007227"/>
    </source>
</evidence>
<dbReference type="AlphaFoldDB" id="A0A2M9A5K3"/>
<gene>
    <name evidence="3" type="ORF">BGX16_0945</name>
</gene>
<comment type="similarity">
    <text evidence="1">Belongs to the short-chain fatty acyl-CoA assimilation regulator (ScfR) family.</text>
</comment>
<keyword evidence="4" id="KW-1185">Reference proteome</keyword>
<comment type="caution">
    <text evidence="3">The sequence shown here is derived from an EMBL/GenBank/DDBJ whole genome shotgun (WGS) entry which is preliminary data.</text>
</comment>
<dbReference type="CDD" id="cd00093">
    <property type="entry name" value="HTH_XRE"/>
    <property type="match status" value="1"/>
</dbReference>
<dbReference type="OrthoDB" id="9794834at2"/>
<feature type="domain" description="HTH cro/C1-type" evidence="2">
    <location>
        <begin position="11"/>
        <end position="67"/>
    </location>
</feature>
<dbReference type="SMART" id="SM00530">
    <property type="entry name" value="HTH_XRE"/>
    <property type="match status" value="1"/>
</dbReference>
<evidence type="ECO:0000259" key="2">
    <source>
        <dbReference type="PROSITE" id="PS50943"/>
    </source>
</evidence>
<dbReference type="PANTHER" id="PTHR43236">
    <property type="entry name" value="ANTITOXIN HIGA1"/>
    <property type="match status" value="1"/>
</dbReference>
<sequence length="350" mass="40368">MDSLTDFPVRLKNARLMKGWSMDELCSHMVPPVTKMTISRFEKGELKPSPTHLNALADALDLPCGYFLRPLKFQMETVRFRKKERVSGKMEKRIEQVASDLIERYIEVEEICGARCEEKFRRYDVANFEDARNAARSLRIEWNLKDGCIGNVIELLEKHGVIVIELDAIPDFDGLSAWINETYPVIVLAKNDYPERKRLTSFHELGHLLLNTDTSAMTQKEIENICNSFASEMLLPESTLRKNLDSGKKDYTFYDIRPIQKEFGISFDAIMHKLKECGIISEKRYAGYRIHKNQKPSYKAFVEQSCWHEEHSDRLFRLIGAALEKGLITISKAASLLGKNIDFVAREFAF</sequence>
<dbReference type="Gene3D" id="1.10.260.40">
    <property type="entry name" value="lambda repressor-like DNA-binding domains"/>
    <property type="match status" value="1"/>
</dbReference>
<dbReference type="InterPro" id="IPR052345">
    <property type="entry name" value="Rad_response_metalloprotease"/>
</dbReference>
<dbReference type="InterPro" id="IPR010359">
    <property type="entry name" value="IrrE_HExxH"/>
</dbReference>
<dbReference type="Gene3D" id="1.10.10.2910">
    <property type="match status" value="1"/>
</dbReference>
<dbReference type="InterPro" id="IPR010982">
    <property type="entry name" value="Lambda_DNA-bd_dom_sf"/>
</dbReference>
<dbReference type="EMBL" id="PGEX01000001">
    <property type="protein sequence ID" value="PJJ40991.1"/>
    <property type="molecule type" value="Genomic_DNA"/>
</dbReference>
<dbReference type="Pfam" id="PF06114">
    <property type="entry name" value="Peptidase_M78"/>
    <property type="match status" value="1"/>
</dbReference>
<dbReference type="RefSeq" id="WP_100425010.1">
    <property type="nucleotide sequence ID" value="NZ_PGEX01000001.1"/>
</dbReference>
<name>A0A2M9A5K3_9BACT</name>
<dbReference type="InterPro" id="IPR001387">
    <property type="entry name" value="Cro/C1-type_HTH"/>
</dbReference>
<dbReference type="SUPFAM" id="SSF47413">
    <property type="entry name" value="lambda repressor-like DNA-binding domains"/>
    <property type="match status" value="1"/>
</dbReference>
<organism evidence="3 4">
    <name type="scientific">Hallerella succinigenes</name>
    <dbReference type="NCBI Taxonomy" id="1896222"/>
    <lineage>
        <taxon>Bacteria</taxon>
        <taxon>Pseudomonadati</taxon>
        <taxon>Fibrobacterota</taxon>
        <taxon>Fibrobacteria</taxon>
        <taxon>Fibrobacterales</taxon>
        <taxon>Fibrobacteraceae</taxon>
        <taxon>Hallerella</taxon>
    </lineage>
</organism>
<dbReference type="GO" id="GO:0003677">
    <property type="term" value="F:DNA binding"/>
    <property type="evidence" value="ECO:0007669"/>
    <property type="project" value="InterPro"/>
</dbReference>
<protein>
    <submittedName>
        <fullName evidence="3">Zn-dependent peptidase ImmA (M78 family)</fullName>
    </submittedName>
</protein>
<dbReference type="PROSITE" id="PS50943">
    <property type="entry name" value="HTH_CROC1"/>
    <property type="match status" value="1"/>
</dbReference>
<dbReference type="Proteomes" id="UP000231134">
    <property type="component" value="Unassembled WGS sequence"/>
</dbReference>
<evidence type="ECO:0000313" key="3">
    <source>
        <dbReference type="EMBL" id="PJJ40991.1"/>
    </source>
</evidence>
<accession>A0A2M9A5K3</accession>
<proteinExistence type="inferred from homology"/>
<reference evidence="3 4" key="1">
    <citation type="submission" date="2017-11" db="EMBL/GenBank/DDBJ databases">
        <title>Animal gut microbial communities from fecal samples from Wisconsin, USA.</title>
        <authorList>
            <person name="Neumann A."/>
        </authorList>
    </citation>
    <scope>NUCLEOTIDE SEQUENCE [LARGE SCALE GENOMIC DNA]</scope>
    <source>
        <strain evidence="3 4">UWS3</strain>
    </source>
</reference>
<evidence type="ECO:0000313" key="4">
    <source>
        <dbReference type="Proteomes" id="UP000231134"/>
    </source>
</evidence>